<organism evidence="2 3">
    <name type="scientific">Trematosphaeria pertusa</name>
    <dbReference type="NCBI Taxonomy" id="390896"/>
    <lineage>
        <taxon>Eukaryota</taxon>
        <taxon>Fungi</taxon>
        <taxon>Dikarya</taxon>
        <taxon>Ascomycota</taxon>
        <taxon>Pezizomycotina</taxon>
        <taxon>Dothideomycetes</taxon>
        <taxon>Pleosporomycetidae</taxon>
        <taxon>Pleosporales</taxon>
        <taxon>Massarineae</taxon>
        <taxon>Trematosphaeriaceae</taxon>
        <taxon>Trematosphaeria</taxon>
    </lineage>
</organism>
<dbReference type="AlphaFoldDB" id="A0A6A6IL78"/>
<evidence type="ECO:0000313" key="3">
    <source>
        <dbReference type="Proteomes" id="UP000800094"/>
    </source>
</evidence>
<dbReference type="EMBL" id="ML987193">
    <property type="protein sequence ID" value="KAF2250957.1"/>
    <property type="molecule type" value="Genomic_DNA"/>
</dbReference>
<dbReference type="OrthoDB" id="4507347at2759"/>
<feature type="chain" id="PRO_5025690494" description="Lysine-specific metallo-endopeptidase domain-containing protein" evidence="1">
    <location>
        <begin position="23"/>
        <end position="342"/>
    </location>
</feature>
<reference evidence="2" key="1">
    <citation type="journal article" date="2020" name="Stud. Mycol.">
        <title>101 Dothideomycetes genomes: a test case for predicting lifestyles and emergence of pathogens.</title>
        <authorList>
            <person name="Haridas S."/>
            <person name="Albert R."/>
            <person name="Binder M."/>
            <person name="Bloem J."/>
            <person name="Labutti K."/>
            <person name="Salamov A."/>
            <person name="Andreopoulos B."/>
            <person name="Baker S."/>
            <person name="Barry K."/>
            <person name="Bills G."/>
            <person name="Bluhm B."/>
            <person name="Cannon C."/>
            <person name="Castanera R."/>
            <person name="Culley D."/>
            <person name="Daum C."/>
            <person name="Ezra D."/>
            <person name="Gonzalez J."/>
            <person name="Henrissat B."/>
            <person name="Kuo A."/>
            <person name="Liang C."/>
            <person name="Lipzen A."/>
            <person name="Lutzoni F."/>
            <person name="Magnuson J."/>
            <person name="Mondo S."/>
            <person name="Nolan M."/>
            <person name="Ohm R."/>
            <person name="Pangilinan J."/>
            <person name="Park H.-J."/>
            <person name="Ramirez L."/>
            <person name="Alfaro M."/>
            <person name="Sun H."/>
            <person name="Tritt A."/>
            <person name="Yoshinaga Y."/>
            <person name="Zwiers L.-H."/>
            <person name="Turgeon B."/>
            <person name="Goodwin S."/>
            <person name="Spatafora J."/>
            <person name="Crous P."/>
            <person name="Grigoriev I."/>
        </authorList>
    </citation>
    <scope>NUCLEOTIDE SEQUENCE</scope>
    <source>
        <strain evidence="2">CBS 122368</strain>
    </source>
</reference>
<dbReference type="Gene3D" id="3.40.390.10">
    <property type="entry name" value="Collagenase (Catalytic Domain)"/>
    <property type="match status" value="1"/>
</dbReference>
<gene>
    <name evidence="2" type="ORF">BU26DRAFT_562920</name>
</gene>
<keyword evidence="3" id="KW-1185">Reference proteome</keyword>
<feature type="signal peptide" evidence="1">
    <location>
        <begin position="1"/>
        <end position="22"/>
    </location>
</feature>
<dbReference type="RefSeq" id="XP_033685961.1">
    <property type="nucleotide sequence ID" value="XM_033833092.1"/>
</dbReference>
<dbReference type="GO" id="GO:0008237">
    <property type="term" value="F:metallopeptidase activity"/>
    <property type="evidence" value="ECO:0007669"/>
    <property type="project" value="InterPro"/>
</dbReference>
<protein>
    <recommendedName>
        <fullName evidence="4">Lysine-specific metallo-endopeptidase domain-containing protein</fullName>
    </recommendedName>
</protein>
<accession>A0A6A6IL78</accession>
<sequence>MSPSAAFGLLLLHSVLWSIASAYTIDASCNANLDFVKNMVAAGFGLVQSAYDAVAVQDINNVDDEVKDLMKWLFTPSENYELAQAELARVYNRINDWAQEGDSAFPNVEFYCDTNRFEKRTITEQGQPAEVVWVDKVMSPPGSGQAKRHMAIVRGVNGGSYNPEEECKKFGVSRHMSDWGKQATLAITMNMPSTTQIQICPWFLDYVNEKAFKDSHSWKTWGVGKVARLVKLKERILERDFTMADTIFLFDKLIAHELAHAHNDRIIDVGDWEGYGWRNCLRIAQVEANEVRSEDRSAWVLGPYSNADSFALFASAINARGQGFRFYEDGTVDKPDVAGPSK</sequence>
<keyword evidence="1" id="KW-0732">Signal</keyword>
<proteinExistence type="predicted"/>
<evidence type="ECO:0000313" key="2">
    <source>
        <dbReference type="EMBL" id="KAF2250957.1"/>
    </source>
</evidence>
<dbReference type="Proteomes" id="UP000800094">
    <property type="component" value="Unassembled WGS sequence"/>
</dbReference>
<evidence type="ECO:0000256" key="1">
    <source>
        <dbReference type="SAM" id="SignalP"/>
    </source>
</evidence>
<name>A0A6A6IL78_9PLEO</name>
<evidence type="ECO:0008006" key="4">
    <source>
        <dbReference type="Google" id="ProtNLM"/>
    </source>
</evidence>
<dbReference type="InterPro" id="IPR024079">
    <property type="entry name" value="MetalloPept_cat_dom_sf"/>
</dbReference>
<dbReference type="GeneID" id="54586422"/>